<dbReference type="EC" id="2.3.1.8" evidence="4"/>
<evidence type="ECO:0000256" key="2">
    <source>
        <dbReference type="ARBA" id="ARBA00004989"/>
    </source>
</evidence>
<dbReference type="Proteomes" id="UP000216339">
    <property type="component" value="Unassembled WGS sequence"/>
</dbReference>
<protein>
    <recommendedName>
        <fullName evidence="5">Phosphate acetyltransferase</fullName>
        <ecNumber evidence="4">2.3.1.8</ecNumber>
    </recommendedName>
    <alternativeName>
        <fullName evidence="8">Phosphotransacetylase</fullName>
    </alternativeName>
</protein>
<evidence type="ECO:0000313" key="10">
    <source>
        <dbReference type="EMBL" id="PAP77324.1"/>
    </source>
</evidence>
<evidence type="ECO:0000256" key="4">
    <source>
        <dbReference type="ARBA" id="ARBA00012707"/>
    </source>
</evidence>
<dbReference type="InterPro" id="IPR002505">
    <property type="entry name" value="PTA_PTB"/>
</dbReference>
<gene>
    <name evidence="10" type="ORF">BSZ37_13210</name>
</gene>
<proteinExistence type="inferred from homology"/>
<dbReference type="Gene3D" id="3.40.50.10750">
    <property type="entry name" value="Isocitrate/Isopropylmalate dehydrogenase-like"/>
    <property type="match status" value="1"/>
</dbReference>
<keyword evidence="11" id="KW-1185">Reference proteome</keyword>
<dbReference type="NCBIfam" id="NF007233">
    <property type="entry name" value="PRK09653.1"/>
    <property type="match status" value="1"/>
</dbReference>
<dbReference type="InterPro" id="IPR042112">
    <property type="entry name" value="P_AcTrfase_dom2"/>
</dbReference>
<keyword evidence="7" id="KW-0012">Acyltransferase</keyword>
<dbReference type="InterPro" id="IPR042113">
    <property type="entry name" value="P_AcTrfase_dom1"/>
</dbReference>
<evidence type="ECO:0000256" key="5">
    <source>
        <dbReference type="ARBA" id="ARBA00021528"/>
    </source>
</evidence>
<dbReference type="RefSeq" id="WP_095510994.1">
    <property type="nucleotide sequence ID" value="NZ_MQWD01000001.1"/>
</dbReference>
<accession>A0A271J2N5</accession>
<evidence type="ECO:0000256" key="3">
    <source>
        <dbReference type="ARBA" id="ARBA00005656"/>
    </source>
</evidence>
<organism evidence="10 11">
    <name type="scientific">Rubrivirga marina</name>
    <dbReference type="NCBI Taxonomy" id="1196024"/>
    <lineage>
        <taxon>Bacteria</taxon>
        <taxon>Pseudomonadati</taxon>
        <taxon>Rhodothermota</taxon>
        <taxon>Rhodothermia</taxon>
        <taxon>Rhodothermales</taxon>
        <taxon>Rubricoccaceae</taxon>
        <taxon>Rubrivirga</taxon>
    </lineage>
</organism>
<dbReference type="InterPro" id="IPR050500">
    <property type="entry name" value="Phos_Acetyltrans/Butyryltrans"/>
</dbReference>
<comment type="similarity">
    <text evidence="3">Belongs to the phosphate acetyltransferase and butyryltransferase family.</text>
</comment>
<dbReference type="InterPro" id="IPR012147">
    <property type="entry name" value="P_Ac_Bu_trans"/>
</dbReference>
<dbReference type="InterPro" id="IPR004614">
    <property type="entry name" value="P_AcTrfase"/>
</dbReference>
<dbReference type="Pfam" id="PF01515">
    <property type="entry name" value="PTA_PTB"/>
    <property type="match status" value="1"/>
</dbReference>
<comment type="caution">
    <text evidence="10">The sequence shown here is derived from an EMBL/GenBank/DDBJ whole genome shotgun (WGS) entry which is preliminary data.</text>
</comment>
<dbReference type="GO" id="GO:0008959">
    <property type="term" value="F:phosphate acetyltransferase activity"/>
    <property type="evidence" value="ECO:0007669"/>
    <property type="project" value="UniProtKB-EC"/>
</dbReference>
<dbReference type="PANTHER" id="PTHR43356">
    <property type="entry name" value="PHOSPHATE ACETYLTRANSFERASE"/>
    <property type="match status" value="1"/>
</dbReference>
<dbReference type="EMBL" id="MQWD01000001">
    <property type="protein sequence ID" value="PAP77324.1"/>
    <property type="molecule type" value="Genomic_DNA"/>
</dbReference>
<reference evidence="10 11" key="1">
    <citation type="submission" date="2016-11" db="EMBL/GenBank/DDBJ databases">
        <title>Study of marine rhodopsin-containing bacteria.</title>
        <authorList>
            <person name="Yoshizawa S."/>
            <person name="Kumagai Y."/>
            <person name="Kogure K."/>
        </authorList>
    </citation>
    <scope>NUCLEOTIDE SEQUENCE [LARGE SCALE GENOMIC DNA]</scope>
    <source>
        <strain evidence="10 11">SAORIC-28</strain>
    </source>
</reference>
<dbReference type="NCBIfam" id="TIGR00651">
    <property type="entry name" value="pta"/>
    <property type="match status" value="1"/>
</dbReference>
<evidence type="ECO:0000256" key="7">
    <source>
        <dbReference type="ARBA" id="ARBA00023315"/>
    </source>
</evidence>
<evidence type="ECO:0000259" key="9">
    <source>
        <dbReference type="Pfam" id="PF01515"/>
    </source>
</evidence>
<sequence>MPDRFSFSDLHDRARALKKRIALPEGEDPRTIRAAAWLAEHEVVRPLLIGREAQIRAEADRLGVSLPHSVPIVDPAQSERSQTYAQALFQKRKHKGLTYEQAGEWTQDVLYFGDLMVDAGDADGCVAGAAHPSPDVIRAAIHVLGVAEGSALVSSFFLMVLPDGRPLTYADCGVNADPSAEQLASIGLDAAANHRFLTGQEPVVAFLSFSTKGSADHPDVDKVREAVEIARRKKPDLALDGEFQFDAAFDAGVGERKAPGSPVAGKANVYVFPDLGAGNIGYKITQRVGGAEAFGPVLQGLRLPANDLSRGADWEDIANVATITAIQAGAV</sequence>
<comment type="pathway">
    <text evidence="2">Metabolic intermediate biosynthesis; acetyl-CoA biosynthesis; acetyl-CoA from acetate: step 2/2.</text>
</comment>
<dbReference type="PIRSF" id="PIRSF000428">
    <property type="entry name" value="P_Ac_trans"/>
    <property type="match status" value="1"/>
</dbReference>
<dbReference type="Gene3D" id="3.40.50.10950">
    <property type="match status" value="1"/>
</dbReference>
<dbReference type="SUPFAM" id="SSF53659">
    <property type="entry name" value="Isocitrate/Isopropylmalate dehydrogenase-like"/>
    <property type="match status" value="1"/>
</dbReference>
<comment type="catalytic activity">
    <reaction evidence="1">
        <text>acetyl-CoA + phosphate = acetyl phosphate + CoA</text>
        <dbReference type="Rhea" id="RHEA:19521"/>
        <dbReference type="ChEBI" id="CHEBI:22191"/>
        <dbReference type="ChEBI" id="CHEBI:43474"/>
        <dbReference type="ChEBI" id="CHEBI:57287"/>
        <dbReference type="ChEBI" id="CHEBI:57288"/>
        <dbReference type="EC" id="2.3.1.8"/>
    </reaction>
</comment>
<evidence type="ECO:0000313" key="11">
    <source>
        <dbReference type="Proteomes" id="UP000216339"/>
    </source>
</evidence>
<name>A0A271J2N5_9BACT</name>
<keyword evidence="6 10" id="KW-0808">Transferase</keyword>
<dbReference type="AlphaFoldDB" id="A0A271J2N5"/>
<evidence type="ECO:0000256" key="1">
    <source>
        <dbReference type="ARBA" id="ARBA00000705"/>
    </source>
</evidence>
<evidence type="ECO:0000256" key="6">
    <source>
        <dbReference type="ARBA" id="ARBA00022679"/>
    </source>
</evidence>
<dbReference type="PANTHER" id="PTHR43356:SF3">
    <property type="entry name" value="PHOSPHATE ACETYLTRANSFERASE"/>
    <property type="match status" value="1"/>
</dbReference>
<dbReference type="OrthoDB" id="9805787at2"/>
<evidence type="ECO:0000256" key="8">
    <source>
        <dbReference type="ARBA" id="ARBA00031108"/>
    </source>
</evidence>
<feature type="domain" description="Phosphate acetyl/butaryl transferase" evidence="9">
    <location>
        <begin position="9"/>
        <end position="325"/>
    </location>
</feature>